<gene>
    <name evidence="2" type="ORF">MNBD_NITROSPINAE05-1281</name>
</gene>
<dbReference type="InterPro" id="IPR036866">
    <property type="entry name" value="RibonucZ/Hydroxyglut_hydro"/>
</dbReference>
<dbReference type="Pfam" id="PF12706">
    <property type="entry name" value="Lactamase_B_2"/>
    <property type="match status" value="1"/>
</dbReference>
<dbReference type="PANTHER" id="PTHR46018:SF4">
    <property type="entry name" value="METALLO-HYDROLASE YHFI-RELATED"/>
    <property type="match status" value="1"/>
</dbReference>
<dbReference type="GO" id="GO:0042781">
    <property type="term" value="F:3'-tRNA processing endoribonuclease activity"/>
    <property type="evidence" value="ECO:0007669"/>
    <property type="project" value="TreeGrafter"/>
</dbReference>
<organism evidence="2">
    <name type="scientific">hydrothermal vent metagenome</name>
    <dbReference type="NCBI Taxonomy" id="652676"/>
    <lineage>
        <taxon>unclassified sequences</taxon>
        <taxon>metagenomes</taxon>
        <taxon>ecological metagenomes</taxon>
    </lineage>
</organism>
<accession>A0A3B1CWK8</accession>
<evidence type="ECO:0000313" key="2">
    <source>
        <dbReference type="EMBL" id="VAX27060.1"/>
    </source>
</evidence>
<dbReference type="EMBL" id="UOGG01000015">
    <property type="protein sequence ID" value="VAX27060.1"/>
    <property type="molecule type" value="Genomic_DNA"/>
</dbReference>
<dbReference type="PANTHER" id="PTHR46018">
    <property type="entry name" value="ZINC PHOSPHODIESTERASE ELAC PROTEIN 1"/>
    <property type="match status" value="1"/>
</dbReference>
<sequence>MKITILGSGTMVPSLKRHSSGVLIQNAGINSLVDCGYGTLHQLLRLHIDYKNIDRIYFTHNHPDHIFDLIPLLFANRYPLAPREKTLEIVAGSGFKKFFDRLLKAYNGWVTPRGYTIEIIEMDEETCNFDGLEITTKKVRHMPISRGYRVVDERGNIAAFSGDTDTCENMIALGKNADLMILECATPDELKIDGHLSPTPAARLAQKSQCKKLCLTHFYPPCDLTEFRKIVAKTYQGELFFAEDLMEFQL</sequence>
<feature type="domain" description="Metallo-beta-lactamase" evidence="1">
    <location>
        <begin position="32"/>
        <end position="218"/>
    </location>
</feature>
<dbReference type="SUPFAM" id="SSF56281">
    <property type="entry name" value="Metallo-hydrolase/oxidoreductase"/>
    <property type="match status" value="1"/>
</dbReference>
<reference evidence="2" key="1">
    <citation type="submission" date="2018-06" db="EMBL/GenBank/DDBJ databases">
        <authorList>
            <person name="Zhirakovskaya E."/>
        </authorList>
    </citation>
    <scope>NUCLEOTIDE SEQUENCE</scope>
</reference>
<dbReference type="CDD" id="cd16272">
    <property type="entry name" value="RNaseZ_MBL-fold"/>
    <property type="match status" value="1"/>
</dbReference>
<evidence type="ECO:0000259" key="1">
    <source>
        <dbReference type="Pfam" id="PF12706"/>
    </source>
</evidence>
<dbReference type="Gene3D" id="3.60.15.10">
    <property type="entry name" value="Ribonuclease Z/Hydroxyacylglutathione hydrolase-like"/>
    <property type="match status" value="1"/>
</dbReference>
<name>A0A3B1CWK8_9ZZZZ</name>
<proteinExistence type="predicted"/>
<protein>
    <recommendedName>
        <fullName evidence="1">Metallo-beta-lactamase domain-containing protein</fullName>
    </recommendedName>
</protein>
<dbReference type="InterPro" id="IPR001279">
    <property type="entry name" value="Metallo-B-lactamas"/>
</dbReference>
<dbReference type="AlphaFoldDB" id="A0A3B1CWK8"/>